<reference evidence="2" key="1">
    <citation type="journal article" date="2013" name="J. Plant Res.">
        <title>Effect of fungi and light on seed germination of three Opuntia species from semiarid lands of central Mexico.</title>
        <authorList>
            <person name="Delgado-Sanchez P."/>
            <person name="Jimenez-Bremont J.F."/>
            <person name="Guerrero-Gonzalez Mde L."/>
            <person name="Flores J."/>
        </authorList>
    </citation>
    <scope>NUCLEOTIDE SEQUENCE</scope>
    <source>
        <tissue evidence="2">Cladode</tissue>
    </source>
</reference>
<evidence type="ECO:0000256" key="1">
    <source>
        <dbReference type="SAM" id="MobiDB-lite"/>
    </source>
</evidence>
<sequence>MRHKFHYTIMFASLSCSLTDKYSFNLTQASSNIGRRDLHNSASLESIEGKLGRSVPRARDMSQSLMRVVEVQRCKTAVSATTPQLALERREESVTGRSASTACGSRTRNGIYLQQQPASKARNSSAVDG</sequence>
<accession>A0A7C9EZ46</accession>
<dbReference type="PROSITE" id="PS51257">
    <property type="entry name" value="PROKAR_LIPOPROTEIN"/>
    <property type="match status" value="1"/>
</dbReference>
<feature type="region of interest" description="Disordered" evidence="1">
    <location>
        <begin position="88"/>
        <end position="129"/>
    </location>
</feature>
<name>A0A7C9EZ46_OPUST</name>
<protein>
    <submittedName>
        <fullName evidence="2">Uncharacterized protein</fullName>
    </submittedName>
</protein>
<reference evidence="2" key="2">
    <citation type="submission" date="2020-07" db="EMBL/GenBank/DDBJ databases">
        <authorList>
            <person name="Vera ALvarez R."/>
            <person name="Arias-Moreno D.M."/>
            <person name="Jimenez-Jacinto V."/>
            <person name="Jimenez-Bremont J.F."/>
            <person name="Swaminathan K."/>
            <person name="Moose S.P."/>
            <person name="Guerrero-Gonzalez M.L."/>
            <person name="Marino-Ramirez L."/>
            <person name="Landsman D."/>
            <person name="Rodriguez-Kessler M."/>
            <person name="Delgado-Sanchez P."/>
        </authorList>
    </citation>
    <scope>NUCLEOTIDE SEQUENCE</scope>
    <source>
        <tissue evidence="2">Cladode</tissue>
    </source>
</reference>
<proteinExistence type="predicted"/>
<dbReference type="AlphaFoldDB" id="A0A7C9EZ46"/>
<organism evidence="2">
    <name type="scientific">Opuntia streptacantha</name>
    <name type="common">Prickly pear cactus</name>
    <name type="synonym">Opuntia cardona</name>
    <dbReference type="NCBI Taxonomy" id="393608"/>
    <lineage>
        <taxon>Eukaryota</taxon>
        <taxon>Viridiplantae</taxon>
        <taxon>Streptophyta</taxon>
        <taxon>Embryophyta</taxon>
        <taxon>Tracheophyta</taxon>
        <taxon>Spermatophyta</taxon>
        <taxon>Magnoliopsida</taxon>
        <taxon>eudicotyledons</taxon>
        <taxon>Gunneridae</taxon>
        <taxon>Pentapetalae</taxon>
        <taxon>Caryophyllales</taxon>
        <taxon>Cactineae</taxon>
        <taxon>Cactaceae</taxon>
        <taxon>Opuntioideae</taxon>
        <taxon>Opuntia</taxon>
    </lineage>
</organism>
<feature type="compositionally biased region" description="Polar residues" evidence="1">
    <location>
        <begin position="95"/>
        <end position="129"/>
    </location>
</feature>
<dbReference type="EMBL" id="GISG01280304">
    <property type="protein sequence ID" value="MBA4678763.1"/>
    <property type="molecule type" value="Transcribed_RNA"/>
</dbReference>
<evidence type="ECO:0000313" key="2">
    <source>
        <dbReference type="EMBL" id="MBA4678763.1"/>
    </source>
</evidence>